<dbReference type="EMBL" id="LCJW01000029">
    <property type="protein sequence ID" value="KKT85496.1"/>
    <property type="molecule type" value="Genomic_DNA"/>
</dbReference>
<feature type="domain" description="Glycosyltransferase 2-like" evidence="1">
    <location>
        <begin position="15"/>
        <end position="108"/>
    </location>
</feature>
<name>A0A0G1KP86_9BACT</name>
<dbReference type="CDD" id="cd00761">
    <property type="entry name" value="Glyco_tranf_GTA_type"/>
    <property type="match status" value="1"/>
</dbReference>
<evidence type="ECO:0000259" key="1">
    <source>
        <dbReference type="Pfam" id="PF00535"/>
    </source>
</evidence>
<dbReference type="Pfam" id="PF00535">
    <property type="entry name" value="Glycos_transf_2"/>
    <property type="match status" value="1"/>
</dbReference>
<proteinExistence type="predicted"/>
<evidence type="ECO:0000313" key="3">
    <source>
        <dbReference type="Proteomes" id="UP000034797"/>
    </source>
</evidence>
<organism evidence="2 3">
    <name type="scientific">Candidatus Collierbacteria bacterium GW2011_GWA2_44_99</name>
    <dbReference type="NCBI Taxonomy" id="1618380"/>
    <lineage>
        <taxon>Bacteria</taxon>
        <taxon>Candidatus Collieribacteriota</taxon>
    </lineage>
</organism>
<dbReference type="AlphaFoldDB" id="A0A0G1KP86"/>
<dbReference type="SUPFAM" id="SSF53448">
    <property type="entry name" value="Nucleotide-diphospho-sugar transferases"/>
    <property type="match status" value="1"/>
</dbReference>
<dbReference type="Gene3D" id="3.90.550.10">
    <property type="entry name" value="Spore Coat Polysaccharide Biosynthesis Protein SpsA, Chain A"/>
    <property type="match status" value="1"/>
</dbReference>
<gene>
    <name evidence="2" type="ORF">UW84_C0029G0002</name>
</gene>
<sequence>MECHPLRAGAIQKDCFFNSELYIEETLNSILRSANSDPAIKTEIIVVDAESTDTTLSIVRSFMERNKDLSVKYFSRRDSGAAEALNFGFGEASGRLLTYCDSDDLFTSKPYQPL</sequence>
<reference evidence="2 3" key="1">
    <citation type="journal article" date="2015" name="Nature">
        <title>rRNA introns, odd ribosomes, and small enigmatic genomes across a large radiation of phyla.</title>
        <authorList>
            <person name="Brown C.T."/>
            <person name="Hug L.A."/>
            <person name="Thomas B.C."/>
            <person name="Sharon I."/>
            <person name="Castelle C.J."/>
            <person name="Singh A."/>
            <person name="Wilkins M.J."/>
            <person name="Williams K.H."/>
            <person name="Banfield J.F."/>
        </authorList>
    </citation>
    <scope>NUCLEOTIDE SEQUENCE [LARGE SCALE GENOMIC DNA]</scope>
</reference>
<dbReference type="InterPro" id="IPR029044">
    <property type="entry name" value="Nucleotide-diphossugar_trans"/>
</dbReference>
<dbReference type="PANTHER" id="PTHR22916">
    <property type="entry name" value="GLYCOSYLTRANSFERASE"/>
    <property type="match status" value="1"/>
</dbReference>
<comment type="caution">
    <text evidence="2">The sequence shown here is derived from an EMBL/GenBank/DDBJ whole genome shotgun (WGS) entry which is preliminary data.</text>
</comment>
<accession>A0A0G1KP86</accession>
<keyword evidence="2" id="KW-0808">Transferase</keyword>
<dbReference type="InterPro" id="IPR001173">
    <property type="entry name" value="Glyco_trans_2-like"/>
</dbReference>
<dbReference type="PANTHER" id="PTHR22916:SF3">
    <property type="entry name" value="UDP-GLCNAC:BETAGAL BETA-1,3-N-ACETYLGLUCOSAMINYLTRANSFERASE-LIKE PROTEIN 1"/>
    <property type="match status" value="1"/>
</dbReference>
<evidence type="ECO:0000313" key="2">
    <source>
        <dbReference type="EMBL" id="KKT85496.1"/>
    </source>
</evidence>
<dbReference type="Proteomes" id="UP000034797">
    <property type="component" value="Unassembled WGS sequence"/>
</dbReference>
<dbReference type="GO" id="GO:0016758">
    <property type="term" value="F:hexosyltransferase activity"/>
    <property type="evidence" value="ECO:0007669"/>
    <property type="project" value="UniProtKB-ARBA"/>
</dbReference>
<protein>
    <submittedName>
        <fullName evidence="2">Glycosyl transferase</fullName>
    </submittedName>
</protein>